<feature type="non-terminal residue" evidence="1">
    <location>
        <position position="1"/>
    </location>
</feature>
<sequence>DRLCVHRGGHHAVGQRDPWGLLGPLPRAGLCQAQGGQDDDRRGVHLRHLLAALPRLLPPALHQPRPLPGEVHSAGLPGGHVAGHELHHVQPHHLLLPQRQVPSGLQACLPVLPLYQCRRLRGARNEIHPLPPNP</sequence>
<name>A0A9X9LF12_GULGU</name>
<comment type="caution">
    <text evidence="1">The sequence shown here is derived from an EMBL/GenBank/DDBJ whole genome shotgun (WGS) entry which is preliminary data.</text>
</comment>
<dbReference type="EMBL" id="CYRY02001847">
    <property type="protein sequence ID" value="VCW66500.1"/>
    <property type="molecule type" value="Genomic_DNA"/>
</dbReference>
<proteinExistence type="predicted"/>
<accession>A0A9X9LF12</accession>
<protein>
    <submittedName>
        <fullName evidence="1">Uncharacterized protein</fullName>
    </submittedName>
</protein>
<organism evidence="1 2">
    <name type="scientific">Gulo gulo</name>
    <name type="common">Wolverine</name>
    <name type="synonym">Gluton</name>
    <dbReference type="NCBI Taxonomy" id="48420"/>
    <lineage>
        <taxon>Eukaryota</taxon>
        <taxon>Metazoa</taxon>
        <taxon>Chordata</taxon>
        <taxon>Craniata</taxon>
        <taxon>Vertebrata</taxon>
        <taxon>Euteleostomi</taxon>
        <taxon>Mammalia</taxon>
        <taxon>Eutheria</taxon>
        <taxon>Laurasiatheria</taxon>
        <taxon>Carnivora</taxon>
        <taxon>Caniformia</taxon>
        <taxon>Musteloidea</taxon>
        <taxon>Mustelidae</taxon>
        <taxon>Guloninae</taxon>
        <taxon>Gulo</taxon>
    </lineage>
</organism>
<reference evidence="1 2" key="1">
    <citation type="submission" date="2018-10" db="EMBL/GenBank/DDBJ databases">
        <authorList>
            <person name="Ekblom R."/>
            <person name="Jareborg N."/>
        </authorList>
    </citation>
    <scope>NUCLEOTIDE SEQUENCE [LARGE SCALE GENOMIC DNA]</scope>
    <source>
        <tissue evidence="1">Muscle</tissue>
    </source>
</reference>
<dbReference type="Proteomes" id="UP000269945">
    <property type="component" value="Unassembled WGS sequence"/>
</dbReference>
<keyword evidence="2" id="KW-1185">Reference proteome</keyword>
<gene>
    <name evidence="1" type="ORF">BN2614_LOCUS3</name>
</gene>
<evidence type="ECO:0000313" key="1">
    <source>
        <dbReference type="EMBL" id="VCW66500.1"/>
    </source>
</evidence>
<feature type="non-terminal residue" evidence="1">
    <location>
        <position position="134"/>
    </location>
</feature>
<dbReference type="AlphaFoldDB" id="A0A9X9LF12"/>
<evidence type="ECO:0000313" key="2">
    <source>
        <dbReference type="Proteomes" id="UP000269945"/>
    </source>
</evidence>